<dbReference type="SUPFAM" id="SSF110916">
    <property type="entry name" value="Peptidyl-tRNA hydrolase domain-like"/>
    <property type="match status" value="1"/>
</dbReference>
<dbReference type="STRING" id="413434.SAMN04488132_101377"/>
<name>A0A1T4K0W3_9BACT</name>
<feature type="domain" description="Prokaryotic-type class I peptide chain release factors" evidence="1">
    <location>
        <begin position="8"/>
        <end position="125"/>
    </location>
</feature>
<dbReference type="GO" id="GO:0072344">
    <property type="term" value="P:rescue of stalled ribosome"/>
    <property type="evidence" value="ECO:0007669"/>
    <property type="project" value="TreeGrafter"/>
</dbReference>
<evidence type="ECO:0000313" key="3">
    <source>
        <dbReference type="Proteomes" id="UP000190888"/>
    </source>
</evidence>
<dbReference type="AlphaFoldDB" id="A0A1T4K0W3"/>
<sequence>MKIDITPEILFQTARSGGKGGQNVNKVESMVEGRWHVQSSQLLNEQQKERVAGKLATRITDEGYLLVKSQSERTQLGNKQEVIRKMNQLLAAALVQKKVRRATKPTKAAVEKRIESKKRNTFTKALRRKINKNDLS</sequence>
<dbReference type="OrthoDB" id="9815709at2"/>
<dbReference type="Gene3D" id="3.30.160.20">
    <property type="match status" value="1"/>
</dbReference>
<evidence type="ECO:0000259" key="1">
    <source>
        <dbReference type="Pfam" id="PF00472"/>
    </source>
</evidence>
<proteinExistence type="predicted"/>
<dbReference type="PANTHER" id="PTHR47814:SF1">
    <property type="entry name" value="PEPTIDYL-TRNA HYDROLASE ARFB"/>
    <property type="match status" value="1"/>
</dbReference>
<dbReference type="GO" id="GO:0004045">
    <property type="term" value="F:peptidyl-tRNA hydrolase activity"/>
    <property type="evidence" value="ECO:0007669"/>
    <property type="project" value="TreeGrafter"/>
</dbReference>
<protein>
    <submittedName>
        <fullName evidence="2">Ribosome-associated protein</fullName>
    </submittedName>
</protein>
<accession>A0A1T4K0W3</accession>
<dbReference type="Proteomes" id="UP000190888">
    <property type="component" value="Unassembled WGS sequence"/>
</dbReference>
<dbReference type="PANTHER" id="PTHR47814">
    <property type="entry name" value="PEPTIDYL-TRNA HYDROLASE ARFB"/>
    <property type="match status" value="1"/>
</dbReference>
<keyword evidence="3" id="KW-1185">Reference proteome</keyword>
<dbReference type="GO" id="GO:0003747">
    <property type="term" value="F:translation release factor activity"/>
    <property type="evidence" value="ECO:0007669"/>
    <property type="project" value="InterPro"/>
</dbReference>
<dbReference type="NCBIfam" id="NF006718">
    <property type="entry name" value="PRK09256.1"/>
    <property type="match status" value="1"/>
</dbReference>
<gene>
    <name evidence="2" type="ORF">SAMN04488132_101377</name>
</gene>
<dbReference type="GO" id="GO:0043022">
    <property type="term" value="F:ribosome binding"/>
    <property type="evidence" value="ECO:0007669"/>
    <property type="project" value="TreeGrafter"/>
</dbReference>
<dbReference type="Pfam" id="PF00472">
    <property type="entry name" value="RF-1"/>
    <property type="match status" value="1"/>
</dbReference>
<dbReference type="InterPro" id="IPR000352">
    <property type="entry name" value="Pep_chain_release_fac_I"/>
</dbReference>
<reference evidence="2 3" key="1">
    <citation type="submission" date="2017-02" db="EMBL/GenBank/DDBJ databases">
        <authorList>
            <person name="Peterson S.W."/>
        </authorList>
    </citation>
    <scope>NUCLEOTIDE SEQUENCE [LARGE SCALE GENOMIC DNA]</scope>
    <source>
        <strain evidence="2 3">DSM 22335</strain>
    </source>
</reference>
<evidence type="ECO:0000313" key="2">
    <source>
        <dbReference type="EMBL" id="SJZ36061.1"/>
    </source>
</evidence>
<organism evidence="2 3">
    <name type="scientific">Sediminibacterium ginsengisoli</name>
    <dbReference type="NCBI Taxonomy" id="413434"/>
    <lineage>
        <taxon>Bacteria</taxon>
        <taxon>Pseudomonadati</taxon>
        <taxon>Bacteroidota</taxon>
        <taxon>Chitinophagia</taxon>
        <taxon>Chitinophagales</taxon>
        <taxon>Chitinophagaceae</taxon>
        <taxon>Sediminibacterium</taxon>
    </lineage>
</organism>
<dbReference type="EMBL" id="FUWH01000001">
    <property type="protein sequence ID" value="SJZ36061.1"/>
    <property type="molecule type" value="Genomic_DNA"/>
</dbReference>
<dbReference type="RefSeq" id="WP_078829723.1">
    <property type="nucleotide sequence ID" value="NZ_FUWH01000001.1"/>
</dbReference>